<evidence type="ECO:0000256" key="5">
    <source>
        <dbReference type="SAM" id="SignalP"/>
    </source>
</evidence>
<feature type="signal peptide" evidence="5">
    <location>
        <begin position="1"/>
        <end position="18"/>
    </location>
</feature>
<dbReference type="Pfam" id="PF03330">
    <property type="entry name" value="DPBB_1"/>
    <property type="match status" value="1"/>
</dbReference>
<dbReference type="Proteomes" id="UP001319827">
    <property type="component" value="Chromosome"/>
</dbReference>
<keyword evidence="5" id="KW-0732">Signal</keyword>
<evidence type="ECO:0000256" key="1">
    <source>
        <dbReference type="ARBA" id="ARBA00023239"/>
    </source>
</evidence>
<dbReference type="InterPro" id="IPR034718">
    <property type="entry name" value="RlpA"/>
</dbReference>
<comment type="subcellular location">
    <subcellularLocation>
        <location evidence="3">Cell membrane</location>
        <topology evidence="3">Lipid-anchor</topology>
    </subcellularLocation>
</comment>
<dbReference type="EMBL" id="AP024355">
    <property type="protein sequence ID" value="BCR04244.1"/>
    <property type="molecule type" value="Genomic_DNA"/>
</dbReference>
<protein>
    <recommendedName>
        <fullName evidence="3">Probable endolytic peptidoglycan transglycosylase RlpA</fullName>
        <ecNumber evidence="3">4.2.2.-</ecNumber>
    </recommendedName>
</protein>
<keyword evidence="3" id="KW-1003">Cell membrane</keyword>
<keyword evidence="3" id="KW-0564">Palmitate</keyword>
<evidence type="ECO:0000313" key="8">
    <source>
        <dbReference type="Proteomes" id="UP001319827"/>
    </source>
</evidence>
<keyword evidence="3" id="KW-0449">Lipoprotein</keyword>
<evidence type="ECO:0000259" key="6">
    <source>
        <dbReference type="Pfam" id="PF03330"/>
    </source>
</evidence>
<reference evidence="7 8" key="2">
    <citation type="journal article" date="2021" name="Int. J. Syst. Evol. Microbiol.">
        <title>Isolation and Polyphasic Characterization of Desulfuromonas versatilis sp. Nov., an Electrogenic Bacteria Capable of Versatile Metabolism Isolated from a Graphene Oxide-Reducing Enrichment Culture.</title>
        <authorList>
            <person name="Xie L."/>
            <person name="Yoshida N."/>
            <person name="Ishii S."/>
            <person name="Meng L."/>
        </authorList>
    </citation>
    <scope>NUCLEOTIDE SEQUENCE [LARGE SCALE GENOMIC DNA]</scope>
    <source>
        <strain evidence="7 8">NIT-T3</strain>
    </source>
</reference>
<feature type="domain" description="RlpA-like protein double-psi beta-barrel" evidence="6">
    <location>
        <begin position="36"/>
        <end position="124"/>
    </location>
</feature>
<keyword evidence="8" id="KW-1185">Reference proteome</keyword>
<evidence type="ECO:0000256" key="2">
    <source>
        <dbReference type="ARBA" id="ARBA00023316"/>
    </source>
</evidence>
<feature type="chain" id="PRO_5045783832" description="Probable endolytic peptidoglycan transglycosylase RlpA" evidence="5">
    <location>
        <begin position="19"/>
        <end position="132"/>
    </location>
</feature>
<keyword evidence="2 3" id="KW-0961">Cell wall biogenesis/degradation</keyword>
<dbReference type="PROSITE" id="PS51257">
    <property type="entry name" value="PROKAR_LIPOPROTEIN"/>
    <property type="match status" value="1"/>
</dbReference>
<proteinExistence type="inferred from homology"/>
<reference evidence="7 8" key="1">
    <citation type="journal article" date="2016" name="C (Basel)">
        <title>Selective Growth of and Electricity Production by Marine Exoelectrogenic Bacteria in Self-Aggregated Hydrogel of Microbially Reduced Graphene Oxide.</title>
        <authorList>
            <person name="Yoshida N."/>
            <person name="Goto Y."/>
            <person name="Miyata Y."/>
        </authorList>
    </citation>
    <scope>NUCLEOTIDE SEQUENCE [LARGE SCALE GENOMIC DNA]</scope>
    <source>
        <strain evidence="7 8">NIT-T3</strain>
    </source>
</reference>
<comment type="similarity">
    <text evidence="3 4">Belongs to the RlpA family.</text>
</comment>
<gene>
    <name evidence="3" type="primary">rlpA</name>
    <name evidence="7" type="ORF">DESUT3_13130</name>
</gene>
<evidence type="ECO:0000256" key="4">
    <source>
        <dbReference type="RuleBase" id="RU003495"/>
    </source>
</evidence>
<evidence type="ECO:0000256" key="3">
    <source>
        <dbReference type="HAMAP-Rule" id="MF_02071"/>
    </source>
</evidence>
<organism evidence="7 8">
    <name type="scientific">Desulfuromonas versatilis</name>
    <dbReference type="NCBI Taxonomy" id="2802975"/>
    <lineage>
        <taxon>Bacteria</taxon>
        <taxon>Pseudomonadati</taxon>
        <taxon>Thermodesulfobacteriota</taxon>
        <taxon>Desulfuromonadia</taxon>
        <taxon>Desulfuromonadales</taxon>
        <taxon>Desulfuromonadaceae</taxon>
        <taxon>Desulfuromonas</taxon>
    </lineage>
</organism>
<dbReference type="InterPro" id="IPR009009">
    <property type="entry name" value="RlpA-like_DPBB"/>
</dbReference>
<dbReference type="CDD" id="cd22268">
    <property type="entry name" value="DPBB_RlpA-like"/>
    <property type="match status" value="1"/>
</dbReference>
<dbReference type="EC" id="4.2.2.-" evidence="3"/>
<keyword evidence="3" id="KW-0472">Membrane</keyword>
<dbReference type="HAMAP" id="MF_02071">
    <property type="entry name" value="RlpA"/>
    <property type="match status" value="1"/>
</dbReference>
<keyword evidence="1 3" id="KW-0456">Lyase</keyword>
<dbReference type="PANTHER" id="PTHR34183:SF1">
    <property type="entry name" value="ENDOLYTIC PEPTIDOGLYCAN TRANSGLYCOSYLASE RLPA"/>
    <property type="match status" value="1"/>
</dbReference>
<dbReference type="NCBIfam" id="TIGR00413">
    <property type="entry name" value="rlpA"/>
    <property type="match status" value="1"/>
</dbReference>
<dbReference type="PANTHER" id="PTHR34183">
    <property type="entry name" value="ENDOLYTIC PEPTIDOGLYCAN TRANSGLYCOSYLASE RLPA"/>
    <property type="match status" value="1"/>
</dbReference>
<dbReference type="Gene3D" id="2.40.40.10">
    <property type="entry name" value="RlpA-like domain"/>
    <property type="match status" value="1"/>
</dbReference>
<comment type="function">
    <text evidence="3">Lytic transglycosylase with a strong preference for naked glycan strands that lack stem peptides.</text>
</comment>
<dbReference type="InterPro" id="IPR036908">
    <property type="entry name" value="RlpA-like_sf"/>
</dbReference>
<sequence>MKKNLLLLFALTLCGLLASGCGLVVAPKEEPSAPGAVGLASYYHDKFQGRRTASGERLDQNALTAAHRSYPFGTRVRVQNLENGKSVDVRINDRGPFVSGRIIDLTRRAAKAIGMLQQGVARVRLHVLKTVD</sequence>
<accession>A0ABN6DWL3</accession>
<dbReference type="InterPro" id="IPR012997">
    <property type="entry name" value="RplA"/>
</dbReference>
<name>A0ABN6DWL3_9BACT</name>
<evidence type="ECO:0000313" key="7">
    <source>
        <dbReference type="EMBL" id="BCR04244.1"/>
    </source>
</evidence>
<dbReference type="RefSeq" id="WP_221251664.1">
    <property type="nucleotide sequence ID" value="NZ_AP024355.1"/>
</dbReference>
<dbReference type="SUPFAM" id="SSF50685">
    <property type="entry name" value="Barwin-like endoglucanases"/>
    <property type="match status" value="1"/>
</dbReference>